<dbReference type="SUPFAM" id="SSF46785">
    <property type="entry name" value="Winged helix' DNA-binding domain"/>
    <property type="match status" value="1"/>
</dbReference>
<dbReference type="Gene3D" id="2.60.120.10">
    <property type="entry name" value="Jelly Rolls"/>
    <property type="match status" value="1"/>
</dbReference>
<dbReference type="PANTHER" id="PTHR24567">
    <property type="entry name" value="CRP FAMILY TRANSCRIPTIONAL REGULATORY PROTEIN"/>
    <property type="match status" value="1"/>
</dbReference>
<dbReference type="SUPFAM" id="SSF51206">
    <property type="entry name" value="cAMP-binding domain-like"/>
    <property type="match status" value="1"/>
</dbReference>
<dbReference type="InterPro" id="IPR036390">
    <property type="entry name" value="WH_DNA-bd_sf"/>
</dbReference>
<keyword evidence="1" id="KW-0805">Transcription regulation</keyword>
<evidence type="ECO:0000256" key="2">
    <source>
        <dbReference type="ARBA" id="ARBA00023125"/>
    </source>
</evidence>
<dbReference type="CDD" id="cd00038">
    <property type="entry name" value="CAP_ED"/>
    <property type="match status" value="1"/>
</dbReference>
<evidence type="ECO:0000256" key="1">
    <source>
        <dbReference type="ARBA" id="ARBA00023015"/>
    </source>
</evidence>
<dbReference type="PROSITE" id="PS51063">
    <property type="entry name" value="HTH_CRP_2"/>
    <property type="match status" value="1"/>
</dbReference>
<comment type="caution">
    <text evidence="5">The sequence shown here is derived from an EMBL/GenBank/DDBJ whole genome shotgun (WGS) entry which is preliminary data.</text>
</comment>
<evidence type="ECO:0000256" key="3">
    <source>
        <dbReference type="ARBA" id="ARBA00023163"/>
    </source>
</evidence>
<dbReference type="RefSeq" id="WP_322467542.1">
    <property type="nucleotide sequence ID" value="NZ_JAXOJX010000054.1"/>
</dbReference>
<feature type="domain" description="HTH crp-type" evidence="4">
    <location>
        <begin position="172"/>
        <end position="244"/>
    </location>
</feature>
<dbReference type="PANTHER" id="PTHR24567:SF74">
    <property type="entry name" value="HTH-TYPE TRANSCRIPTIONAL REGULATOR ARCR"/>
    <property type="match status" value="1"/>
</dbReference>
<dbReference type="InterPro" id="IPR036388">
    <property type="entry name" value="WH-like_DNA-bd_sf"/>
</dbReference>
<gene>
    <name evidence="5" type="ORF">SM757_25465</name>
</gene>
<protein>
    <submittedName>
        <fullName evidence="5">Crp/Fnr family transcriptional regulator</fullName>
    </submittedName>
</protein>
<accession>A0ABU5ILZ8</accession>
<name>A0ABU5ILZ8_9BURK</name>
<keyword evidence="3" id="KW-0804">Transcription</keyword>
<proteinExistence type="predicted"/>
<organism evidence="5 6">
    <name type="scientific">Azohydromonas lata</name>
    <dbReference type="NCBI Taxonomy" id="45677"/>
    <lineage>
        <taxon>Bacteria</taxon>
        <taxon>Pseudomonadati</taxon>
        <taxon>Pseudomonadota</taxon>
        <taxon>Betaproteobacteria</taxon>
        <taxon>Burkholderiales</taxon>
        <taxon>Sphaerotilaceae</taxon>
        <taxon>Azohydromonas</taxon>
    </lineage>
</organism>
<dbReference type="InterPro" id="IPR000595">
    <property type="entry name" value="cNMP-bd_dom"/>
</dbReference>
<dbReference type="SMART" id="SM00419">
    <property type="entry name" value="HTH_CRP"/>
    <property type="match status" value="1"/>
</dbReference>
<dbReference type="InterPro" id="IPR018490">
    <property type="entry name" value="cNMP-bd_dom_sf"/>
</dbReference>
<evidence type="ECO:0000313" key="6">
    <source>
        <dbReference type="Proteomes" id="UP001293718"/>
    </source>
</evidence>
<dbReference type="Pfam" id="PF00027">
    <property type="entry name" value="cNMP_binding"/>
    <property type="match status" value="1"/>
</dbReference>
<dbReference type="EMBL" id="JAXOJX010000054">
    <property type="protein sequence ID" value="MDZ5459936.1"/>
    <property type="molecule type" value="Genomic_DNA"/>
</dbReference>
<dbReference type="InterPro" id="IPR012318">
    <property type="entry name" value="HTH_CRP"/>
</dbReference>
<keyword evidence="2" id="KW-0238">DNA-binding</keyword>
<dbReference type="Proteomes" id="UP001293718">
    <property type="component" value="Unassembled WGS sequence"/>
</dbReference>
<dbReference type="InterPro" id="IPR014710">
    <property type="entry name" value="RmlC-like_jellyroll"/>
</dbReference>
<reference evidence="5 6" key="1">
    <citation type="submission" date="2023-11" db="EMBL/GenBank/DDBJ databases">
        <title>Draft genome of Azohydromonas lata strain H1 (DSM1123), a polyhydroxyalkanoate producer.</title>
        <authorList>
            <person name="Traversa D."/>
            <person name="D'Addabbo P."/>
            <person name="Pazzani C."/>
            <person name="Manzari C."/>
            <person name="Chiara M."/>
            <person name="Scrascia M."/>
        </authorList>
    </citation>
    <scope>NUCLEOTIDE SEQUENCE [LARGE SCALE GENOMIC DNA]</scope>
    <source>
        <strain evidence="5 6">H1</strain>
    </source>
</reference>
<dbReference type="Gene3D" id="1.10.10.10">
    <property type="entry name" value="Winged helix-like DNA-binding domain superfamily/Winged helix DNA-binding domain"/>
    <property type="match status" value="1"/>
</dbReference>
<dbReference type="InterPro" id="IPR050397">
    <property type="entry name" value="Env_Response_Regulators"/>
</dbReference>
<evidence type="ECO:0000313" key="5">
    <source>
        <dbReference type="EMBL" id="MDZ5459936.1"/>
    </source>
</evidence>
<evidence type="ECO:0000259" key="4">
    <source>
        <dbReference type="PROSITE" id="PS51063"/>
    </source>
</evidence>
<dbReference type="Pfam" id="PF13545">
    <property type="entry name" value="HTH_Crp_2"/>
    <property type="match status" value="1"/>
</dbReference>
<keyword evidence="6" id="KW-1185">Reference proteome</keyword>
<sequence>MSSLPASSLVTPGLARNAVRAASRTAASRRHWAALLDAPALGTSEAQALDAIAQVRNVAAGQLIYTRRDTAQTLVALVEGDAALGLRQSSDGQFRIERMLHAPGWLDLASAWLSGTHSLDAQAVSDCTLVELPRSALSALLDDDANLAGLLIQALAREVRTLTLNTHELMHKDAPARLAAWLHQRCAPVPEVPGQAQVLLRERKRDIASQLAITPETLSRLMRSFMTQGVIDVAGYNVRVLDLSALRKLAQDEMAAA</sequence>